<dbReference type="Pfam" id="PF06114">
    <property type="entry name" value="Peptidase_M78"/>
    <property type="match status" value="1"/>
</dbReference>
<proteinExistence type="predicted"/>
<sequence>MIIWKHERKGVRKLTKYEEIICEYEQDVDVVEYNFSSDNIKGLYSDGVVAINYKLATNEKIGTIAEELGHHFTSCGNLIDVHSTSNRKQELRARLWGYNKLIGLCGLIDAFEHHCQNMYDIADYLNVTTDYLKEAIHAYQNKYGNYVELDNYIIQFNYPSIGIIKNI</sequence>
<organism evidence="2 3">
    <name type="scientific">Eubacterium segne</name>
    <dbReference type="NCBI Taxonomy" id="2763045"/>
    <lineage>
        <taxon>Bacteria</taxon>
        <taxon>Bacillati</taxon>
        <taxon>Bacillota</taxon>
        <taxon>Clostridia</taxon>
        <taxon>Eubacteriales</taxon>
        <taxon>Eubacteriaceae</taxon>
        <taxon>Eubacterium</taxon>
    </lineage>
</organism>
<dbReference type="RefSeq" id="WP_186840531.1">
    <property type="nucleotide sequence ID" value="NZ_JACOOZ010000008.1"/>
</dbReference>
<evidence type="ECO:0000313" key="2">
    <source>
        <dbReference type="EMBL" id="MBC5668492.1"/>
    </source>
</evidence>
<accession>A0ABR7F4I1</accession>
<name>A0ABR7F4I1_9FIRM</name>
<feature type="domain" description="IrrE N-terminal-like" evidence="1">
    <location>
        <begin position="26"/>
        <end position="134"/>
    </location>
</feature>
<evidence type="ECO:0000259" key="1">
    <source>
        <dbReference type="Pfam" id="PF06114"/>
    </source>
</evidence>
<comment type="caution">
    <text evidence="2">The sequence shown here is derived from an EMBL/GenBank/DDBJ whole genome shotgun (WGS) entry which is preliminary data.</text>
</comment>
<gene>
    <name evidence="2" type="ORF">H8S00_10965</name>
</gene>
<dbReference type="Proteomes" id="UP000597877">
    <property type="component" value="Unassembled WGS sequence"/>
</dbReference>
<evidence type="ECO:0000313" key="3">
    <source>
        <dbReference type="Proteomes" id="UP000597877"/>
    </source>
</evidence>
<reference evidence="2 3" key="1">
    <citation type="submission" date="2020-08" db="EMBL/GenBank/DDBJ databases">
        <title>Genome public.</title>
        <authorList>
            <person name="Liu C."/>
            <person name="Sun Q."/>
        </authorList>
    </citation>
    <scope>NUCLEOTIDE SEQUENCE [LARGE SCALE GENOMIC DNA]</scope>
    <source>
        <strain evidence="2 3">BX4</strain>
    </source>
</reference>
<dbReference type="InterPro" id="IPR010359">
    <property type="entry name" value="IrrE_HExxH"/>
</dbReference>
<protein>
    <submittedName>
        <fullName evidence="2">ImmA/IrrE family metallo-endopeptidase</fullName>
    </submittedName>
</protein>
<dbReference type="EMBL" id="JACOOZ010000008">
    <property type="protein sequence ID" value="MBC5668492.1"/>
    <property type="molecule type" value="Genomic_DNA"/>
</dbReference>
<keyword evidence="3" id="KW-1185">Reference proteome</keyword>